<evidence type="ECO:0000313" key="5">
    <source>
        <dbReference type="Proteomes" id="UP000199149"/>
    </source>
</evidence>
<dbReference type="Pfam" id="PF13483">
    <property type="entry name" value="Lactamase_B_3"/>
    <property type="match status" value="1"/>
</dbReference>
<name>A0A1I4X5F4_9FLAO</name>
<dbReference type="AlphaFoldDB" id="A0A1I4X5F4"/>
<evidence type="ECO:0000256" key="1">
    <source>
        <dbReference type="ARBA" id="ARBA00022801"/>
    </source>
</evidence>
<dbReference type="EMBL" id="FOUZ01000008">
    <property type="protein sequence ID" value="SFN20459.1"/>
    <property type="molecule type" value="Genomic_DNA"/>
</dbReference>
<proteinExistence type="inferred from homology"/>
<dbReference type="SUPFAM" id="SSF56281">
    <property type="entry name" value="Metallo-hydrolase/oxidoreductase"/>
    <property type="match status" value="1"/>
</dbReference>
<feature type="domain" description="Metallo-beta-lactamase" evidence="3">
    <location>
        <begin position="7"/>
        <end position="190"/>
    </location>
</feature>
<evidence type="ECO:0000259" key="3">
    <source>
        <dbReference type="SMART" id="SM00849"/>
    </source>
</evidence>
<reference evidence="5" key="1">
    <citation type="submission" date="2016-10" db="EMBL/GenBank/DDBJ databases">
        <authorList>
            <person name="Varghese N."/>
            <person name="Submissions S."/>
        </authorList>
    </citation>
    <scope>NUCLEOTIDE SEQUENCE [LARGE SCALE GENOMIC DNA]</scope>
    <source>
        <strain evidence="5">XJ109</strain>
    </source>
</reference>
<dbReference type="NCBIfam" id="NF001911">
    <property type="entry name" value="PRK00685.1"/>
    <property type="match status" value="1"/>
</dbReference>
<keyword evidence="1 2" id="KW-0378">Hydrolase</keyword>
<dbReference type="SMART" id="SM00849">
    <property type="entry name" value="Lactamase_B"/>
    <property type="match status" value="1"/>
</dbReference>
<keyword evidence="5" id="KW-1185">Reference proteome</keyword>
<dbReference type="InterPro" id="IPR036866">
    <property type="entry name" value="RibonucZ/Hydroxyglut_hydro"/>
</dbReference>
<dbReference type="RefSeq" id="WP_092908305.1">
    <property type="nucleotide sequence ID" value="NZ_FOUZ01000008.1"/>
</dbReference>
<evidence type="ECO:0000256" key="2">
    <source>
        <dbReference type="HAMAP-Rule" id="MF_00457"/>
    </source>
</evidence>
<accession>A0A1I4X5F4</accession>
<dbReference type="OrthoDB" id="9789133at2"/>
<dbReference type="HAMAP" id="MF_00457">
    <property type="entry name" value="UPF0173"/>
    <property type="match status" value="1"/>
</dbReference>
<dbReference type="InterPro" id="IPR001279">
    <property type="entry name" value="Metallo-B-lactamas"/>
</dbReference>
<dbReference type="InterPro" id="IPR050114">
    <property type="entry name" value="UPF0173_UPF0282_UlaG_hydrolase"/>
</dbReference>
<dbReference type="STRING" id="684065.SAMN05421738_10862"/>
<sequence>MKVQYLGHASLAIEANGKHIVVDPFITPNELAKNIDFENLKADYIVITHAHQDHVYDVEALAKKTNALIISNAEIAGYYAERGLKTHGMNTGGKFSFDFGSIQSTIAFHSSSFADGTYGGDPNGYIIEADGKRIYIAGDTALTYEMKLIPDTIGDLDLAILPIGDNFTMGAKSAAIAAEYVQTTKVLGYHYDTFPPIKIDKAEAKAIFFARHIQLILLEIGEDLIV</sequence>
<dbReference type="InterPro" id="IPR022877">
    <property type="entry name" value="UPF0173"/>
</dbReference>
<organism evidence="4 5">
    <name type="scientific">Algoriella xinjiangensis</name>
    <dbReference type="NCBI Taxonomy" id="684065"/>
    <lineage>
        <taxon>Bacteria</taxon>
        <taxon>Pseudomonadati</taxon>
        <taxon>Bacteroidota</taxon>
        <taxon>Flavobacteriia</taxon>
        <taxon>Flavobacteriales</taxon>
        <taxon>Weeksellaceae</taxon>
        <taxon>Algoriella</taxon>
    </lineage>
</organism>
<dbReference type="Proteomes" id="UP000199149">
    <property type="component" value="Unassembled WGS sequence"/>
</dbReference>
<dbReference type="Gene3D" id="3.60.15.10">
    <property type="entry name" value="Ribonuclease Z/Hydroxyacylglutathione hydrolase-like"/>
    <property type="match status" value="1"/>
</dbReference>
<gene>
    <name evidence="4" type="ORF">SAMN05421738_10862</name>
</gene>
<protein>
    <recommendedName>
        <fullName evidence="2">UPF0173 metal-dependent hydrolase SAMN05421738_10862</fullName>
    </recommendedName>
</protein>
<comment type="similarity">
    <text evidence="2">Belongs to the UPF0173 family.</text>
</comment>
<dbReference type="PANTHER" id="PTHR43546">
    <property type="entry name" value="UPF0173 METAL-DEPENDENT HYDROLASE MJ1163-RELATED"/>
    <property type="match status" value="1"/>
</dbReference>
<evidence type="ECO:0000313" key="4">
    <source>
        <dbReference type="EMBL" id="SFN20459.1"/>
    </source>
</evidence>
<dbReference type="PANTHER" id="PTHR43546:SF3">
    <property type="entry name" value="UPF0173 METAL-DEPENDENT HYDROLASE MJ1163"/>
    <property type="match status" value="1"/>
</dbReference>
<dbReference type="GO" id="GO:0016787">
    <property type="term" value="F:hydrolase activity"/>
    <property type="evidence" value="ECO:0007669"/>
    <property type="project" value="UniProtKB-UniRule"/>
</dbReference>